<accession>A0A4R5MA06</accession>
<dbReference type="RefSeq" id="WP_133195933.1">
    <property type="nucleotide sequence ID" value="NZ_JBHUCW010000011.1"/>
</dbReference>
<comment type="caution">
    <text evidence="7">The sequence shown here is derived from an EMBL/GenBank/DDBJ whole genome shotgun (WGS) entry which is preliminary data.</text>
</comment>
<evidence type="ECO:0000313" key="7">
    <source>
        <dbReference type="EMBL" id="TDG22837.1"/>
    </source>
</evidence>
<keyword evidence="7" id="KW-0282">Flagellum</keyword>
<dbReference type="InterPro" id="IPR009875">
    <property type="entry name" value="PilZ_domain"/>
</dbReference>
<keyword evidence="8" id="KW-1185">Reference proteome</keyword>
<dbReference type="Gene3D" id="2.30.110.10">
    <property type="entry name" value="Electron Transport, Fmn-binding Protein, Chain A"/>
    <property type="match status" value="1"/>
</dbReference>
<keyword evidence="2" id="KW-0547">Nucleotide-binding</keyword>
<dbReference type="GO" id="GO:0035438">
    <property type="term" value="F:cyclic-di-GMP binding"/>
    <property type="evidence" value="ECO:0007669"/>
    <property type="project" value="InterPro"/>
</dbReference>
<proteinExistence type="predicted"/>
<feature type="domain" description="PilZ" evidence="5">
    <location>
        <begin position="202"/>
        <end position="307"/>
    </location>
</feature>
<dbReference type="InterPro" id="IPR009926">
    <property type="entry name" value="T3SS_YcgR_PilZN"/>
</dbReference>
<keyword evidence="3" id="KW-0975">Bacterial flagellum</keyword>
<dbReference type="Gene3D" id="2.40.10.220">
    <property type="entry name" value="predicted glycosyltransferase like domains"/>
    <property type="match status" value="1"/>
</dbReference>
<reference evidence="7 8" key="1">
    <citation type="submission" date="2019-03" db="EMBL/GenBank/DDBJ databases">
        <title>Paraburkholderia sp. 4M-K11, isolated from subtropical forest soil.</title>
        <authorList>
            <person name="Gao Z.-H."/>
            <person name="Qiu L.-H."/>
        </authorList>
    </citation>
    <scope>NUCLEOTIDE SEQUENCE [LARGE SCALE GENOMIC DNA]</scope>
    <source>
        <strain evidence="7 8">4M-K11</strain>
    </source>
</reference>
<keyword evidence="7" id="KW-0969">Cilium</keyword>
<evidence type="ECO:0000256" key="3">
    <source>
        <dbReference type="ARBA" id="ARBA00023143"/>
    </source>
</evidence>
<dbReference type="OrthoDB" id="8956452at2"/>
<evidence type="ECO:0000259" key="6">
    <source>
        <dbReference type="Pfam" id="PF12945"/>
    </source>
</evidence>
<sequence>MTDTPLEAAHDAAPGDAPDTTPDAAPGAASLTPADLPLGQPLEWPLADHDGTLLLERGAILVGEIERDFLFRHFTPQRGDCETPDEALARARPQEPETAPGVRDLHLTIGASMGLRPLQGASGAPMHPCKLIGIAPNESILVTLPYAKGRPIEITPGENVEIVAIASQAVYRFVCTIHAMYQAPFGYLVLSKPANIRMLRERKSVRVNARFPVRFGIGDEGYQGVALARGISALGLSLTAPWALGQIGERLRIAFSLRCGDIDTAIETSAVIRNVQQEDDAQMQCTLGLELDSLTSAEQMAMKVYVFDRQDDVVYWSNGPR</sequence>
<organism evidence="7 8">
    <name type="scientific">Paraburkholderia silviterrae</name>
    <dbReference type="NCBI Taxonomy" id="2528715"/>
    <lineage>
        <taxon>Bacteria</taxon>
        <taxon>Pseudomonadati</taxon>
        <taxon>Pseudomonadota</taxon>
        <taxon>Betaproteobacteria</taxon>
        <taxon>Burkholderiales</taxon>
        <taxon>Burkholderiaceae</taxon>
        <taxon>Paraburkholderia</taxon>
    </lineage>
</organism>
<dbReference type="Proteomes" id="UP000295722">
    <property type="component" value="Unassembled WGS sequence"/>
</dbReference>
<evidence type="ECO:0000256" key="4">
    <source>
        <dbReference type="SAM" id="MobiDB-lite"/>
    </source>
</evidence>
<gene>
    <name evidence="7" type="ORF">EYW47_16635</name>
</gene>
<feature type="domain" description="Type III secretion system flagellar brake protein YcgR PilZN" evidence="6">
    <location>
        <begin position="109"/>
        <end position="193"/>
    </location>
</feature>
<name>A0A4R5MA06_9BURK</name>
<protein>
    <submittedName>
        <fullName evidence="7">Flagellar brake protein</fullName>
    </submittedName>
</protein>
<evidence type="ECO:0000313" key="8">
    <source>
        <dbReference type="Proteomes" id="UP000295722"/>
    </source>
</evidence>
<feature type="region of interest" description="Disordered" evidence="4">
    <location>
        <begin position="1"/>
        <end position="36"/>
    </location>
</feature>
<dbReference type="Pfam" id="PF12945">
    <property type="entry name" value="PilZNR"/>
    <property type="match status" value="1"/>
</dbReference>
<evidence type="ECO:0000256" key="1">
    <source>
        <dbReference type="ARBA" id="ARBA00022636"/>
    </source>
</evidence>
<dbReference type="InterPro" id="IPR012349">
    <property type="entry name" value="Split_barrel_FMN-bd"/>
</dbReference>
<dbReference type="EMBL" id="SMRP01000007">
    <property type="protein sequence ID" value="TDG22837.1"/>
    <property type="molecule type" value="Genomic_DNA"/>
</dbReference>
<dbReference type="SUPFAM" id="SSF141371">
    <property type="entry name" value="PilZ domain-like"/>
    <property type="match status" value="1"/>
</dbReference>
<keyword evidence="1" id="KW-0973">c-di-GMP</keyword>
<dbReference type="Pfam" id="PF07238">
    <property type="entry name" value="PilZ"/>
    <property type="match status" value="1"/>
</dbReference>
<evidence type="ECO:0000256" key="2">
    <source>
        <dbReference type="ARBA" id="ARBA00022741"/>
    </source>
</evidence>
<keyword evidence="7" id="KW-0966">Cell projection</keyword>
<evidence type="ECO:0000259" key="5">
    <source>
        <dbReference type="Pfam" id="PF07238"/>
    </source>
</evidence>
<feature type="compositionally biased region" description="Low complexity" evidence="4">
    <location>
        <begin position="11"/>
        <end position="29"/>
    </location>
</feature>
<dbReference type="AlphaFoldDB" id="A0A4R5MA06"/>